<reference evidence="2" key="2">
    <citation type="submission" date="2020-08" db="EMBL/GenBank/DDBJ databases">
        <title>De Novo Assembly of kiwifruit Actinidia rufa.</title>
        <authorList>
            <person name="Sugita-Konishi S."/>
            <person name="Sato K."/>
            <person name="Mori E."/>
            <person name="Abe Y."/>
            <person name="Kisaki G."/>
            <person name="Hamano K."/>
            <person name="Suezawa K."/>
            <person name="Otani M."/>
            <person name="Fukuda T."/>
            <person name="Manabe T."/>
            <person name="Gomi K."/>
            <person name="Tabuchi M."/>
            <person name="Akimitsu K."/>
            <person name="Kataoka I."/>
        </authorList>
    </citation>
    <scope>NUCLEOTIDE SEQUENCE</scope>
    <source>
        <strain evidence="2">Fuchu</strain>
    </source>
</reference>
<reference evidence="3" key="1">
    <citation type="submission" date="2019-07" db="EMBL/GenBank/DDBJ databases">
        <title>De Novo Assembly of kiwifruit Actinidia rufa.</title>
        <authorList>
            <person name="Sugita-Konishi S."/>
            <person name="Sato K."/>
            <person name="Mori E."/>
            <person name="Abe Y."/>
            <person name="Kisaki G."/>
            <person name="Hamano K."/>
            <person name="Suezawa K."/>
            <person name="Otani M."/>
            <person name="Fukuda T."/>
            <person name="Manabe T."/>
            <person name="Gomi K."/>
            <person name="Tabuchi M."/>
            <person name="Akimitsu K."/>
            <person name="Kataoka I."/>
        </authorList>
    </citation>
    <scope>NUCLEOTIDE SEQUENCE [LARGE SCALE GENOMIC DNA]</scope>
    <source>
        <strain evidence="3">cv. Fuchu</strain>
        <strain evidence="1">Fuchu</strain>
    </source>
</reference>
<evidence type="ECO:0000313" key="2">
    <source>
        <dbReference type="EMBL" id="GFS28901.1"/>
    </source>
</evidence>
<sequence>MSSRSAIPLRFRKCSGRFRNDYVPNLPFPLECVTRLHESLKPLVRLFPRAPVSKQPVPFPTPQLATACANCMIPPISAPSGSFARCVLLSTYLCYTVQERL</sequence>
<proteinExistence type="predicted"/>
<keyword evidence="3" id="KW-1185">Reference proteome</keyword>
<evidence type="ECO:0000313" key="1">
    <source>
        <dbReference type="EMBL" id="GFS28169.1"/>
    </source>
</evidence>
<comment type="caution">
    <text evidence="2">The sequence shown here is derived from an EMBL/GenBank/DDBJ whole genome shotgun (WGS) entry which is preliminary data.</text>
</comment>
<protein>
    <submittedName>
        <fullName evidence="2">Uncharacterized protein</fullName>
    </submittedName>
</protein>
<dbReference type="Proteomes" id="UP000585474">
    <property type="component" value="Unassembled WGS sequence"/>
</dbReference>
<accession>A0A7J0D7G3</accession>
<dbReference type="AlphaFoldDB" id="A0A7J0D7G3"/>
<evidence type="ECO:0000313" key="3">
    <source>
        <dbReference type="Proteomes" id="UP000585474"/>
    </source>
</evidence>
<dbReference type="EMBL" id="BJWL01000060">
    <property type="protein sequence ID" value="GFS28901.1"/>
    <property type="molecule type" value="Genomic_DNA"/>
</dbReference>
<dbReference type="EMBL" id="BJWL01000036">
    <property type="protein sequence ID" value="GFS28169.1"/>
    <property type="molecule type" value="Genomic_DNA"/>
</dbReference>
<name>A0A7J0D7G3_9ERIC</name>
<gene>
    <name evidence="1" type="ORF">Acr_00g0000360</name>
    <name evidence="2" type="ORF">Acr_00g0004560</name>
</gene>
<organism evidence="2 3">
    <name type="scientific">Actinidia rufa</name>
    <dbReference type="NCBI Taxonomy" id="165716"/>
    <lineage>
        <taxon>Eukaryota</taxon>
        <taxon>Viridiplantae</taxon>
        <taxon>Streptophyta</taxon>
        <taxon>Embryophyta</taxon>
        <taxon>Tracheophyta</taxon>
        <taxon>Spermatophyta</taxon>
        <taxon>Magnoliopsida</taxon>
        <taxon>eudicotyledons</taxon>
        <taxon>Gunneridae</taxon>
        <taxon>Pentapetalae</taxon>
        <taxon>asterids</taxon>
        <taxon>Ericales</taxon>
        <taxon>Actinidiaceae</taxon>
        <taxon>Actinidia</taxon>
    </lineage>
</organism>